<accession>A0AAV4H578</accession>
<protein>
    <submittedName>
        <fullName evidence="1">Amine oxidase</fullName>
    </submittedName>
</protein>
<dbReference type="AlphaFoldDB" id="A0AAV4H578"/>
<gene>
    <name evidence="1" type="ORF">ElyMa_002604600</name>
</gene>
<sequence length="229" mass="26121">MTTFSETQAAIDKHAQNVEDIQDLLPTFTHKTLAPRSGPVASTLDTILNKHRITPQAYHSRSFTGNHCHKYLHENVYTKLTESIVKETQTLTSNPFLIDKANIIKITFNDLNKAFAAVHQAISHTKPINHSSLPDLQTAVDAYMTIYRRMFPRKVIPKQHILEKHCIPYIKKYKFGLGLLGEQGTENSHQLIANIEKQRAHGFTNELKKLHHILTAHLHHIAPALRHQN</sequence>
<dbReference type="Proteomes" id="UP000762676">
    <property type="component" value="Unassembled WGS sequence"/>
</dbReference>
<keyword evidence="2" id="KW-1185">Reference proteome</keyword>
<reference evidence="1 2" key="1">
    <citation type="journal article" date="2021" name="Elife">
        <title>Chloroplast acquisition without the gene transfer in kleptoplastic sea slugs, Plakobranchus ocellatus.</title>
        <authorList>
            <person name="Maeda T."/>
            <person name="Takahashi S."/>
            <person name="Yoshida T."/>
            <person name="Shimamura S."/>
            <person name="Takaki Y."/>
            <person name="Nagai Y."/>
            <person name="Toyoda A."/>
            <person name="Suzuki Y."/>
            <person name="Arimoto A."/>
            <person name="Ishii H."/>
            <person name="Satoh N."/>
            <person name="Nishiyama T."/>
            <person name="Hasebe M."/>
            <person name="Maruyama T."/>
            <person name="Minagawa J."/>
            <person name="Obokata J."/>
            <person name="Shigenobu S."/>
        </authorList>
    </citation>
    <scope>NUCLEOTIDE SEQUENCE [LARGE SCALE GENOMIC DNA]</scope>
</reference>
<comment type="caution">
    <text evidence="1">The sequence shown here is derived from an EMBL/GenBank/DDBJ whole genome shotgun (WGS) entry which is preliminary data.</text>
</comment>
<name>A0AAV4H578_9GAST</name>
<dbReference type="PANTHER" id="PTHR31424">
    <property type="entry name" value="PROTEIN CBG23806"/>
    <property type="match status" value="1"/>
</dbReference>
<evidence type="ECO:0000313" key="1">
    <source>
        <dbReference type="EMBL" id="GFR91920.1"/>
    </source>
</evidence>
<evidence type="ECO:0000313" key="2">
    <source>
        <dbReference type="Proteomes" id="UP000762676"/>
    </source>
</evidence>
<dbReference type="EMBL" id="BMAT01005366">
    <property type="protein sequence ID" value="GFR91920.1"/>
    <property type="molecule type" value="Genomic_DNA"/>
</dbReference>
<proteinExistence type="predicted"/>
<organism evidence="1 2">
    <name type="scientific">Elysia marginata</name>
    <dbReference type="NCBI Taxonomy" id="1093978"/>
    <lineage>
        <taxon>Eukaryota</taxon>
        <taxon>Metazoa</taxon>
        <taxon>Spiralia</taxon>
        <taxon>Lophotrochozoa</taxon>
        <taxon>Mollusca</taxon>
        <taxon>Gastropoda</taxon>
        <taxon>Heterobranchia</taxon>
        <taxon>Euthyneura</taxon>
        <taxon>Panpulmonata</taxon>
        <taxon>Sacoglossa</taxon>
        <taxon>Placobranchoidea</taxon>
        <taxon>Plakobranchidae</taxon>
        <taxon>Elysia</taxon>
    </lineage>
</organism>